<evidence type="ECO:0000259" key="3">
    <source>
        <dbReference type="Pfam" id="PF04909"/>
    </source>
</evidence>
<dbReference type="InterPro" id="IPR032465">
    <property type="entry name" value="ACMSD"/>
</dbReference>
<feature type="domain" description="Amidohydrolase-related" evidence="3">
    <location>
        <begin position="129"/>
        <end position="303"/>
    </location>
</feature>
<evidence type="ECO:0000313" key="4">
    <source>
        <dbReference type="EMBL" id="CAB4725024.1"/>
    </source>
</evidence>
<keyword evidence="1" id="KW-0456">Lyase</keyword>
<evidence type="ECO:0000313" key="7">
    <source>
        <dbReference type="EMBL" id="CAB4980148.1"/>
    </source>
</evidence>
<dbReference type="Gene3D" id="3.20.20.140">
    <property type="entry name" value="Metal-dependent hydrolases"/>
    <property type="match status" value="1"/>
</dbReference>
<dbReference type="Pfam" id="PF04909">
    <property type="entry name" value="Amidohydro_2"/>
    <property type="match status" value="1"/>
</dbReference>
<accession>A0A6J7MJJ3</accession>
<dbReference type="EMBL" id="CAFBMH010000009">
    <property type="protein sequence ID" value="CAB4893647.1"/>
    <property type="molecule type" value="Genomic_DNA"/>
</dbReference>
<reference evidence="7" key="1">
    <citation type="submission" date="2020-05" db="EMBL/GenBank/DDBJ databases">
        <authorList>
            <person name="Chiriac C."/>
            <person name="Salcher M."/>
            <person name="Ghai R."/>
            <person name="Kavagutti S V."/>
        </authorList>
    </citation>
    <scope>NUCLEOTIDE SEQUENCE</scope>
</reference>
<dbReference type="InterPro" id="IPR006680">
    <property type="entry name" value="Amidohydro-rel"/>
</dbReference>
<feature type="region of interest" description="Disordered" evidence="2">
    <location>
        <begin position="52"/>
        <end position="77"/>
    </location>
</feature>
<organism evidence="7">
    <name type="scientific">freshwater metagenome</name>
    <dbReference type="NCBI Taxonomy" id="449393"/>
    <lineage>
        <taxon>unclassified sequences</taxon>
        <taxon>metagenomes</taxon>
        <taxon>ecological metagenomes</taxon>
    </lineage>
</organism>
<evidence type="ECO:0000256" key="1">
    <source>
        <dbReference type="ARBA" id="ARBA00023239"/>
    </source>
</evidence>
<dbReference type="AlphaFoldDB" id="A0A6J7MJJ3"/>
<dbReference type="EMBL" id="CAEZYR010000002">
    <property type="protein sequence ID" value="CAB4725024.1"/>
    <property type="molecule type" value="Genomic_DNA"/>
</dbReference>
<dbReference type="GO" id="GO:0016787">
    <property type="term" value="F:hydrolase activity"/>
    <property type="evidence" value="ECO:0007669"/>
    <property type="project" value="InterPro"/>
</dbReference>
<evidence type="ECO:0000313" key="5">
    <source>
        <dbReference type="EMBL" id="CAB4835534.1"/>
    </source>
</evidence>
<dbReference type="PANTHER" id="PTHR21240">
    <property type="entry name" value="2-AMINO-3-CARBOXYLMUCONATE-6-SEMIALDEHYDE DECARBOXYLASE"/>
    <property type="match status" value="1"/>
</dbReference>
<dbReference type="EMBL" id="CAFBOS010000011">
    <property type="protein sequence ID" value="CAB4980148.1"/>
    <property type="molecule type" value="Genomic_DNA"/>
</dbReference>
<evidence type="ECO:0000256" key="2">
    <source>
        <dbReference type="SAM" id="MobiDB-lite"/>
    </source>
</evidence>
<dbReference type="GO" id="GO:0005737">
    <property type="term" value="C:cytoplasm"/>
    <property type="evidence" value="ECO:0007669"/>
    <property type="project" value="TreeGrafter"/>
</dbReference>
<dbReference type="GO" id="GO:0019748">
    <property type="term" value="P:secondary metabolic process"/>
    <property type="evidence" value="ECO:0007669"/>
    <property type="project" value="TreeGrafter"/>
</dbReference>
<proteinExistence type="predicted"/>
<protein>
    <submittedName>
        <fullName evidence="7">Unannotated protein</fullName>
    </submittedName>
</protein>
<gene>
    <name evidence="4" type="ORF">UFOPK2754_00074</name>
    <name evidence="5" type="ORF">UFOPK3139_02500</name>
    <name evidence="6" type="ORF">UFOPK3543_00446</name>
    <name evidence="7" type="ORF">UFOPK3967_00307</name>
</gene>
<dbReference type="GO" id="GO:0016831">
    <property type="term" value="F:carboxy-lyase activity"/>
    <property type="evidence" value="ECO:0007669"/>
    <property type="project" value="InterPro"/>
</dbReference>
<dbReference type="PANTHER" id="PTHR21240:SF28">
    <property type="entry name" value="ISO-OROTATE DECARBOXYLASE (EUROFUNG)"/>
    <property type="match status" value="1"/>
</dbReference>
<dbReference type="InterPro" id="IPR032466">
    <property type="entry name" value="Metal_Hydrolase"/>
</dbReference>
<dbReference type="EMBL" id="CAFABA010000130">
    <property type="protein sequence ID" value="CAB4835534.1"/>
    <property type="molecule type" value="Genomic_DNA"/>
</dbReference>
<name>A0A6J7MJJ3_9ZZZZ</name>
<sequence length="477" mass="53066">MSESSADIRKRLSHPIIDIDGHMAEYFPALAPYLEREGLSLDHPSLQRMLPPYGGTTKTWHSQTPEERAANRTPRGPWWSSPAKQTIDLATALLPGLLYERLDELGLDFSVVYPSLGLVFLHTPDDTYRQGTCRALNRSNAETFAPYADRLAPVAAIPMHTPEEAVAELEYAVNVLGFKSVLCAGYVQRPFAALAGKDPEVSNYAFWLDQFGVDSAYDYDPVWAKAQELGVSIAFHSGFIGMTPYRSISSYVFNHLSMLAEGQQSLAKSLFLGGVTNRFPGMNFAFLEGGVAWAAALYSDIIGHWEKRNLTSLRAHLDPAHIDAAMLAEKLAKYGPEVKAMQGGLTNRPPEPRDMLDEFAACGIETKQDIKRLFVDPFYFGCEADDPMTSMAFNTKINPFGAELHAMMGSDIAHWDVPDMAEVLEEAWEMVDHEWIDEAAFKKFTFSNPVKFYTGTNPGYFKGTVVEAAVDEYLQEN</sequence>
<evidence type="ECO:0000313" key="6">
    <source>
        <dbReference type="EMBL" id="CAB4893647.1"/>
    </source>
</evidence>
<dbReference type="SUPFAM" id="SSF51556">
    <property type="entry name" value="Metallo-dependent hydrolases"/>
    <property type="match status" value="1"/>
</dbReference>